<reference evidence="8 9" key="1">
    <citation type="submission" date="2018-04" db="EMBL/GenBank/DDBJ databases">
        <title>Pelagivirga bohaiensis gen. nov., sp. nov., a bacterium isolated from the Bohai Sea.</title>
        <authorList>
            <person name="Ji X."/>
        </authorList>
    </citation>
    <scope>NUCLEOTIDE SEQUENCE [LARGE SCALE GENOMIC DNA]</scope>
    <source>
        <strain evidence="8 9">BH-SD19</strain>
    </source>
</reference>
<dbReference type="GO" id="GO:0006654">
    <property type="term" value="P:phosphatidic acid biosynthetic process"/>
    <property type="evidence" value="ECO:0007669"/>
    <property type="project" value="TreeGrafter"/>
</dbReference>
<dbReference type="GO" id="GO:0003841">
    <property type="term" value="F:1-acylglycerol-3-phosphate O-acyltransferase activity"/>
    <property type="evidence" value="ECO:0007669"/>
    <property type="project" value="TreeGrafter"/>
</dbReference>
<sequence>MATPPPGAMGRARIAWRAALLLAVLVCLLPLLLLVRLVERPLAGARRPVSGYVVQGFFRACLAILGLRLTLRGTPMRQAGAVVANHSSWLDIFVLNARHRIVFVSKSEVSGWPVIGFLARAAGTLFIRRDAREAQAQTAALKARLLAGQQLVFFPEGTSTDGLRVLRFKPTLFQAFLSPELKPIMHVQPVTVIYHAPKGRDPAFYGWFGDMDFAPHAAAVFAAPRAGRVELIYHAPLYVADFADRKALAAEAERIVRGAMPPARQGLPG</sequence>
<evidence type="ECO:0000259" key="7">
    <source>
        <dbReference type="SMART" id="SM00563"/>
    </source>
</evidence>
<keyword evidence="2" id="KW-0444">Lipid biosynthesis</keyword>
<dbReference type="SUPFAM" id="SSF69593">
    <property type="entry name" value="Glycerol-3-phosphate (1)-acyltransferase"/>
    <property type="match status" value="1"/>
</dbReference>
<dbReference type="Pfam" id="PF01553">
    <property type="entry name" value="Acyltransferase"/>
    <property type="match status" value="1"/>
</dbReference>
<dbReference type="EMBL" id="QCYH01000016">
    <property type="protein sequence ID" value="PVA08841.1"/>
    <property type="molecule type" value="Genomic_DNA"/>
</dbReference>
<dbReference type="OrthoDB" id="9806880at2"/>
<comment type="pathway">
    <text evidence="1">Lipid metabolism.</text>
</comment>
<evidence type="ECO:0000256" key="1">
    <source>
        <dbReference type="ARBA" id="ARBA00005189"/>
    </source>
</evidence>
<keyword evidence="6" id="KW-0472">Membrane</keyword>
<proteinExistence type="predicted"/>
<keyword evidence="4" id="KW-0443">Lipid metabolism</keyword>
<name>A0A2T7G339_9RHOB</name>
<dbReference type="CDD" id="cd07989">
    <property type="entry name" value="LPLAT_AGPAT-like"/>
    <property type="match status" value="1"/>
</dbReference>
<dbReference type="PANTHER" id="PTHR10434">
    <property type="entry name" value="1-ACYL-SN-GLYCEROL-3-PHOSPHATE ACYLTRANSFERASE"/>
    <property type="match status" value="1"/>
</dbReference>
<evidence type="ECO:0000313" key="8">
    <source>
        <dbReference type="EMBL" id="PVA08841.1"/>
    </source>
</evidence>
<comment type="caution">
    <text evidence="8">The sequence shown here is derived from an EMBL/GenBank/DDBJ whole genome shotgun (WGS) entry which is preliminary data.</text>
</comment>
<dbReference type="InterPro" id="IPR002123">
    <property type="entry name" value="Plipid/glycerol_acylTrfase"/>
</dbReference>
<evidence type="ECO:0000256" key="6">
    <source>
        <dbReference type="SAM" id="Phobius"/>
    </source>
</evidence>
<keyword evidence="9" id="KW-1185">Reference proteome</keyword>
<keyword evidence="5 8" id="KW-0012">Acyltransferase</keyword>
<organism evidence="8 9">
    <name type="scientific">Pelagivirga sediminicola</name>
    <dbReference type="NCBI Taxonomy" id="2170575"/>
    <lineage>
        <taxon>Bacteria</taxon>
        <taxon>Pseudomonadati</taxon>
        <taxon>Pseudomonadota</taxon>
        <taxon>Alphaproteobacteria</taxon>
        <taxon>Rhodobacterales</taxon>
        <taxon>Paracoccaceae</taxon>
        <taxon>Pelagivirga</taxon>
    </lineage>
</organism>
<gene>
    <name evidence="8" type="ORF">DC366_17155</name>
</gene>
<evidence type="ECO:0000256" key="4">
    <source>
        <dbReference type="ARBA" id="ARBA00023098"/>
    </source>
</evidence>
<dbReference type="AlphaFoldDB" id="A0A2T7G339"/>
<evidence type="ECO:0000256" key="5">
    <source>
        <dbReference type="ARBA" id="ARBA00023315"/>
    </source>
</evidence>
<feature type="domain" description="Phospholipid/glycerol acyltransferase" evidence="7">
    <location>
        <begin position="80"/>
        <end position="195"/>
    </location>
</feature>
<feature type="transmembrane region" description="Helical" evidence="6">
    <location>
        <begin position="53"/>
        <end position="71"/>
    </location>
</feature>
<dbReference type="Proteomes" id="UP000244446">
    <property type="component" value="Unassembled WGS sequence"/>
</dbReference>
<evidence type="ECO:0000256" key="3">
    <source>
        <dbReference type="ARBA" id="ARBA00022679"/>
    </source>
</evidence>
<evidence type="ECO:0000313" key="9">
    <source>
        <dbReference type="Proteomes" id="UP000244446"/>
    </source>
</evidence>
<dbReference type="PANTHER" id="PTHR10434:SF64">
    <property type="entry name" value="1-ACYL-SN-GLYCEROL-3-PHOSPHATE ACYLTRANSFERASE-RELATED"/>
    <property type="match status" value="1"/>
</dbReference>
<protein>
    <submittedName>
        <fullName evidence="8">1-acyl-sn-glycerol-3-phosphate acyltransferase</fullName>
    </submittedName>
</protein>
<evidence type="ECO:0000256" key="2">
    <source>
        <dbReference type="ARBA" id="ARBA00022516"/>
    </source>
</evidence>
<dbReference type="SMART" id="SM00563">
    <property type="entry name" value="PlsC"/>
    <property type="match status" value="1"/>
</dbReference>
<keyword evidence="6" id="KW-1133">Transmembrane helix</keyword>
<keyword evidence="3 8" id="KW-0808">Transferase</keyword>
<keyword evidence="6" id="KW-0812">Transmembrane</keyword>
<accession>A0A2T7G339</accession>